<dbReference type="PANTHER" id="PTHR23167">
    <property type="entry name" value="CALPONIN HOMOLOGY DOMAIN-CONTAINING PROTEIN DDB_G0272472-RELATED"/>
    <property type="match status" value="1"/>
</dbReference>
<dbReference type="SMART" id="SM00033">
    <property type="entry name" value="CH"/>
    <property type="match status" value="1"/>
</dbReference>
<feature type="domain" description="Calponin-homology (CH)" evidence="5">
    <location>
        <begin position="253"/>
        <end position="359"/>
    </location>
</feature>
<comment type="caution">
    <text evidence="6">The sequence shown here is derived from an EMBL/GenBank/DDBJ whole genome shotgun (WGS) entry which is preliminary data.</text>
</comment>
<name>A0AAE0UV02_9TELE</name>
<accession>A0AAE0UV02</accession>
<evidence type="ECO:0000256" key="2">
    <source>
        <dbReference type="ARBA" id="ARBA00023054"/>
    </source>
</evidence>
<dbReference type="AlphaFoldDB" id="A0AAE0UV02"/>
<evidence type="ECO:0000256" key="3">
    <source>
        <dbReference type="ARBA" id="ARBA00061655"/>
    </source>
</evidence>
<keyword evidence="7" id="KW-1185">Reference proteome</keyword>
<evidence type="ECO:0000256" key="1">
    <source>
        <dbReference type="ARBA" id="ARBA00022553"/>
    </source>
</evidence>
<feature type="compositionally biased region" description="Low complexity" evidence="4">
    <location>
        <begin position="231"/>
        <end position="243"/>
    </location>
</feature>
<evidence type="ECO:0000259" key="5">
    <source>
        <dbReference type="PROSITE" id="PS50021"/>
    </source>
</evidence>
<dbReference type="FunFam" id="1.10.418.10:FF:000009">
    <property type="entry name" value="smoothelin isoform X2"/>
    <property type="match status" value="1"/>
</dbReference>
<gene>
    <name evidence="6" type="ORF">QTP70_015823</name>
</gene>
<proteinExistence type="inferred from homology"/>
<evidence type="ECO:0000256" key="4">
    <source>
        <dbReference type="SAM" id="MobiDB-lite"/>
    </source>
</evidence>
<dbReference type="Gene3D" id="1.10.418.10">
    <property type="entry name" value="Calponin-like domain"/>
    <property type="match status" value="1"/>
</dbReference>
<evidence type="ECO:0000313" key="7">
    <source>
        <dbReference type="Proteomes" id="UP001274896"/>
    </source>
</evidence>
<dbReference type="EMBL" id="JAUCMX010000015">
    <property type="protein sequence ID" value="KAK3521731.1"/>
    <property type="molecule type" value="Genomic_DNA"/>
</dbReference>
<feature type="region of interest" description="Disordered" evidence="4">
    <location>
        <begin position="172"/>
        <end position="250"/>
    </location>
</feature>
<dbReference type="InterPro" id="IPR050540">
    <property type="entry name" value="F-actin_Monoox_Mical"/>
</dbReference>
<dbReference type="InterPro" id="IPR022189">
    <property type="entry name" value="SMTN"/>
</dbReference>
<dbReference type="InterPro" id="IPR001715">
    <property type="entry name" value="CH_dom"/>
</dbReference>
<feature type="compositionally biased region" description="Polar residues" evidence="4">
    <location>
        <begin position="201"/>
        <end position="230"/>
    </location>
</feature>
<dbReference type="Proteomes" id="UP001274896">
    <property type="component" value="Unassembled WGS sequence"/>
</dbReference>
<dbReference type="Pfam" id="PF00307">
    <property type="entry name" value="CH"/>
    <property type="match status" value="1"/>
</dbReference>
<evidence type="ECO:0000313" key="6">
    <source>
        <dbReference type="EMBL" id="KAK3521731.1"/>
    </source>
</evidence>
<dbReference type="PROSITE" id="PS50021">
    <property type="entry name" value="CH"/>
    <property type="match status" value="1"/>
</dbReference>
<feature type="region of interest" description="Disordered" evidence="4">
    <location>
        <begin position="58"/>
        <end position="78"/>
    </location>
</feature>
<dbReference type="Pfam" id="PF12510">
    <property type="entry name" value="Smoothelin"/>
    <property type="match status" value="1"/>
</dbReference>
<protein>
    <recommendedName>
        <fullName evidence="5">Calponin-homology (CH) domain-containing protein</fullName>
    </recommendedName>
</protein>
<keyword evidence="2" id="KW-0175">Coiled coil</keyword>
<sequence>MTAVLNQLMTSCLESRDLGLEDSPTVPTQLPFSSAHIFLIILIALTASPRLFPGSRPCSCSAREASQESPEELKQSGSECSLADLRGSVYTVASPLQTISNSFILPSLRSKSRSTKGSENKAMATGSAGPLTEEQLAAIQDEQVLNVMLDKATDFEERRMIRAAMRELLKKKREQRDRERAARQENLRQQGVCVGPKPANGPSNVQQHKTAQVKSLNPAPSGSLPKTSESVARPPAAGARVPRTSALGGPNTKDVKQMLLDWCRAKTEPYEGVNIQNFSSSWADGLAFCALVHRFFPEGFEYCTLDPYDRKANFEKAFRTAETLGGCPRLLDVDDLLRMREPDWKCVYTYVQEFYRCLVEKGLVKTKKKTP</sequence>
<comment type="similarity">
    <text evidence="3">Belongs to the smoothelin family.</text>
</comment>
<organism evidence="6 7">
    <name type="scientific">Hemibagrus guttatus</name>
    <dbReference type="NCBI Taxonomy" id="175788"/>
    <lineage>
        <taxon>Eukaryota</taxon>
        <taxon>Metazoa</taxon>
        <taxon>Chordata</taxon>
        <taxon>Craniata</taxon>
        <taxon>Vertebrata</taxon>
        <taxon>Euteleostomi</taxon>
        <taxon>Actinopterygii</taxon>
        <taxon>Neopterygii</taxon>
        <taxon>Teleostei</taxon>
        <taxon>Ostariophysi</taxon>
        <taxon>Siluriformes</taxon>
        <taxon>Bagridae</taxon>
        <taxon>Hemibagrus</taxon>
    </lineage>
</organism>
<dbReference type="InterPro" id="IPR036872">
    <property type="entry name" value="CH_dom_sf"/>
</dbReference>
<keyword evidence="1" id="KW-0597">Phosphoprotein</keyword>
<feature type="compositionally biased region" description="Basic and acidic residues" evidence="4">
    <location>
        <begin position="172"/>
        <end position="186"/>
    </location>
</feature>
<feature type="region of interest" description="Disordered" evidence="4">
    <location>
        <begin position="110"/>
        <end position="129"/>
    </location>
</feature>
<dbReference type="PANTHER" id="PTHR23167:SF52">
    <property type="entry name" value="SMOOTHELIN"/>
    <property type="match status" value="1"/>
</dbReference>
<reference evidence="6" key="1">
    <citation type="submission" date="2023-06" db="EMBL/GenBank/DDBJ databases">
        <title>Male Hemibagrus guttatus genome.</title>
        <authorList>
            <person name="Bian C."/>
        </authorList>
    </citation>
    <scope>NUCLEOTIDE SEQUENCE</scope>
    <source>
        <strain evidence="6">Male_cb2023</strain>
        <tissue evidence="6">Muscle</tissue>
    </source>
</reference>
<dbReference type="SUPFAM" id="SSF47576">
    <property type="entry name" value="Calponin-homology domain, CH-domain"/>
    <property type="match status" value="1"/>
</dbReference>